<evidence type="ECO:0000259" key="3">
    <source>
        <dbReference type="SMART" id="SM00199"/>
    </source>
</evidence>
<dbReference type="GO" id="GO:0005615">
    <property type="term" value="C:extracellular space"/>
    <property type="evidence" value="ECO:0007669"/>
    <property type="project" value="UniProtKB-KW"/>
</dbReference>
<proteinExistence type="predicted"/>
<dbReference type="Proteomes" id="UP000327468">
    <property type="component" value="Chromosome 11"/>
</dbReference>
<reference evidence="4 5" key="1">
    <citation type="submission" date="2019-06" db="EMBL/GenBank/DDBJ databases">
        <title>A chromosome-scale genome assembly of the striped catfish, Pangasianodon hypophthalmus.</title>
        <authorList>
            <person name="Wen M."/>
            <person name="Zahm M."/>
            <person name="Roques C."/>
            <person name="Cabau C."/>
            <person name="Klopp C."/>
            <person name="Donnadieu C."/>
            <person name="Jouanno E."/>
            <person name="Avarre J.-C."/>
            <person name="Campet M."/>
            <person name="Ha T.T.T."/>
            <person name="Dugue R."/>
            <person name="Lampietro C."/>
            <person name="Louis A."/>
            <person name="Herpin A."/>
            <person name="Echchiki A."/>
            <person name="Berthelot C."/>
            <person name="Parey E."/>
            <person name="Roest-Crollius H."/>
            <person name="Braasch I."/>
            <person name="Postlethwait J."/>
            <person name="Bobe J."/>
            <person name="Montfort J."/>
            <person name="Bouchez O."/>
            <person name="Begum T."/>
            <person name="Schartl M."/>
            <person name="Guiguen Y."/>
        </authorList>
    </citation>
    <scope>NUCLEOTIDE SEQUENCE [LARGE SCALE GENOMIC DNA]</scope>
    <source>
        <strain evidence="4 5">Indonesia</strain>
        <tissue evidence="4">Blood</tissue>
    </source>
</reference>
<accession>A0A5N5MW26</accession>
<dbReference type="GO" id="GO:0006955">
    <property type="term" value="P:immune response"/>
    <property type="evidence" value="ECO:0007669"/>
    <property type="project" value="InterPro"/>
</dbReference>
<sequence length="90" mass="10361">MKLCVLCFLLLLACMYPSLAQGSYEDCCLKYSKEPKMQIKKKITGYKLQKTDGGCNMPAVVFTVARKKIEKLCSDPKQLWVQNLQKKFFN</sequence>
<dbReference type="Gene3D" id="2.40.50.40">
    <property type="match status" value="1"/>
</dbReference>
<keyword evidence="5" id="KW-1185">Reference proteome</keyword>
<evidence type="ECO:0000256" key="1">
    <source>
        <dbReference type="ARBA" id="ARBA00022514"/>
    </source>
</evidence>
<gene>
    <name evidence="4" type="ORF">PHYPO_G00027520</name>
</gene>
<dbReference type="EMBL" id="VFJC01000012">
    <property type="protein sequence ID" value="KAB5559304.1"/>
    <property type="molecule type" value="Genomic_DNA"/>
</dbReference>
<dbReference type="PANTHER" id="PTHR12015">
    <property type="entry name" value="SMALL INDUCIBLE CYTOKINE A"/>
    <property type="match status" value="1"/>
</dbReference>
<feature type="chain" id="PRO_5024319731" description="Chemokine interleukin-8-like domain-containing protein" evidence="2">
    <location>
        <begin position="21"/>
        <end position="90"/>
    </location>
</feature>
<keyword evidence="1" id="KW-0202">Cytokine</keyword>
<dbReference type="InterPro" id="IPR001811">
    <property type="entry name" value="Chemokine_IL8-like_dom"/>
</dbReference>
<evidence type="ECO:0000256" key="2">
    <source>
        <dbReference type="SAM" id="SignalP"/>
    </source>
</evidence>
<comment type="caution">
    <text evidence="4">The sequence shown here is derived from an EMBL/GenBank/DDBJ whole genome shotgun (WGS) entry which is preliminary data.</text>
</comment>
<name>A0A5N5MW26_PANHP</name>
<dbReference type="GO" id="GO:0008009">
    <property type="term" value="F:chemokine activity"/>
    <property type="evidence" value="ECO:0007669"/>
    <property type="project" value="InterPro"/>
</dbReference>
<feature type="domain" description="Chemokine interleukin-8-like" evidence="3">
    <location>
        <begin position="24"/>
        <end position="88"/>
    </location>
</feature>
<dbReference type="AlphaFoldDB" id="A0A5N5MW26"/>
<keyword evidence="2" id="KW-0732">Signal</keyword>
<dbReference type="SMART" id="SM00199">
    <property type="entry name" value="SCY"/>
    <property type="match status" value="1"/>
</dbReference>
<dbReference type="Pfam" id="PF00048">
    <property type="entry name" value="IL8"/>
    <property type="match status" value="1"/>
</dbReference>
<organism evidence="4 5">
    <name type="scientific">Pangasianodon hypophthalmus</name>
    <name type="common">Striped catfish</name>
    <name type="synonym">Helicophagus hypophthalmus</name>
    <dbReference type="NCBI Taxonomy" id="310915"/>
    <lineage>
        <taxon>Eukaryota</taxon>
        <taxon>Metazoa</taxon>
        <taxon>Chordata</taxon>
        <taxon>Craniata</taxon>
        <taxon>Vertebrata</taxon>
        <taxon>Euteleostomi</taxon>
        <taxon>Actinopterygii</taxon>
        <taxon>Neopterygii</taxon>
        <taxon>Teleostei</taxon>
        <taxon>Ostariophysi</taxon>
        <taxon>Siluriformes</taxon>
        <taxon>Pangasiidae</taxon>
        <taxon>Pangasianodon</taxon>
    </lineage>
</organism>
<dbReference type="InterPro" id="IPR039809">
    <property type="entry name" value="Chemokine_b/g/d"/>
</dbReference>
<dbReference type="SUPFAM" id="SSF54117">
    <property type="entry name" value="Interleukin 8-like chemokines"/>
    <property type="match status" value="1"/>
</dbReference>
<dbReference type="PANTHER" id="PTHR12015:SF186">
    <property type="entry name" value="C-C MOTIF CHEMOKINE 21-LIKE-RELATED"/>
    <property type="match status" value="1"/>
</dbReference>
<protein>
    <recommendedName>
        <fullName evidence="3">Chemokine interleukin-8-like domain-containing protein</fullName>
    </recommendedName>
</protein>
<evidence type="ECO:0000313" key="5">
    <source>
        <dbReference type="Proteomes" id="UP000327468"/>
    </source>
</evidence>
<feature type="signal peptide" evidence="2">
    <location>
        <begin position="1"/>
        <end position="20"/>
    </location>
</feature>
<evidence type="ECO:0000313" key="4">
    <source>
        <dbReference type="EMBL" id="KAB5559304.1"/>
    </source>
</evidence>
<dbReference type="InterPro" id="IPR036048">
    <property type="entry name" value="Interleukin_8-like_sf"/>
</dbReference>